<gene>
    <name evidence="2" type="ORF">N7Z68_18080</name>
</gene>
<organism evidence="2 3">
    <name type="scientific">Alkalihalobacterium chitinilyticum</name>
    <dbReference type="NCBI Taxonomy" id="2980103"/>
    <lineage>
        <taxon>Bacteria</taxon>
        <taxon>Bacillati</taxon>
        <taxon>Bacillota</taxon>
        <taxon>Bacilli</taxon>
        <taxon>Bacillales</taxon>
        <taxon>Bacillaceae</taxon>
        <taxon>Alkalihalobacterium</taxon>
    </lineage>
</organism>
<name>A0ABT5VIJ2_9BACI</name>
<feature type="transmembrane region" description="Helical" evidence="1">
    <location>
        <begin position="7"/>
        <end position="28"/>
    </location>
</feature>
<accession>A0ABT5VIJ2</accession>
<keyword evidence="1" id="KW-1133">Transmembrane helix</keyword>
<sequence length="456" mass="52069">MESKGTKIGIGIGSLLILIIGGILFYSFSSSPEVKLARAIINLSEEDKVQVTSGMNMSVDVDWNAHELGLYGEEEIFFEIMQSLLKNISGTSSMIWDSENKVMEMNATYGISGDIQGETIDLQMPFSLYIDENNDEIAFDLDPYVNFTSDIIDIISYNILPNIPDLQEELAYFTDGQDIGEFVSTELNTFIVPIIEDAIRGKKYTEPLDIDGKMFREDDERYLYTFVFEKMLEYMKDNSEEEIVTEEDNWISLSLEEELLFDSLIYAMKEVEKDEEAKAAYEESGEQDIETTIRDLEDTSKDLEDVSLLLTGSFLVEKNIIKESKFDFSLTFEEDGQKINMSGTVNSEYVYGVDTEFSFYGKDRQAITEAELDDIGYQIELALEDYMMELMADNFDYEHDFELTDEEKELIAALEASEVTHTDFGMTSEEMYQWVLALELEGLVKSGTSDLYMPDL</sequence>
<keyword evidence="1" id="KW-0812">Transmembrane</keyword>
<keyword evidence="3" id="KW-1185">Reference proteome</keyword>
<proteinExistence type="predicted"/>
<keyword evidence="1" id="KW-0472">Membrane</keyword>
<dbReference type="RefSeq" id="WP_275119876.1">
    <property type="nucleotide sequence ID" value="NZ_JAOTPO010000014.1"/>
</dbReference>
<dbReference type="Proteomes" id="UP001148125">
    <property type="component" value="Unassembled WGS sequence"/>
</dbReference>
<protein>
    <recommendedName>
        <fullName evidence="4">DUF945 family protein</fullName>
    </recommendedName>
</protein>
<evidence type="ECO:0000313" key="3">
    <source>
        <dbReference type="Proteomes" id="UP001148125"/>
    </source>
</evidence>
<reference evidence="2" key="1">
    <citation type="submission" date="2024-05" db="EMBL/GenBank/DDBJ databases">
        <title>Alkalihalobacillus sp. strain MEB203 novel alkaliphilic bacterium from Lonar Lake, India.</title>
        <authorList>
            <person name="Joshi A."/>
            <person name="Thite S."/>
            <person name="Mengade P."/>
        </authorList>
    </citation>
    <scope>NUCLEOTIDE SEQUENCE</scope>
    <source>
        <strain evidence="2">MEB 203</strain>
    </source>
</reference>
<evidence type="ECO:0000256" key="1">
    <source>
        <dbReference type="SAM" id="Phobius"/>
    </source>
</evidence>
<dbReference type="EMBL" id="JAOTPO010000014">
    <property type="protein sequence ID" value="MDE5415271.1"/>
    <property type="molecule type" value="Genomic_DNA"/>
</dbReference>
<comment type="caution">
    <text evidence="2">The sequence shown here is derived from an EMBL/GenBank/DDBJ whole genome shotgun (WGS) entry which is preliminary data.</text>
</comment>
<evidence type="ECO:0000313" key="2">
    <source>
        <dbReference type="EMBL" id="MDE5415271.1"/>
    </source>
</evidence>
<evidence type="ECO:0008006" key="4">
    <source>
        <dbReference type="Google" id="ProtNLM"/>
    </source>
</evidence>